<evidence type="ECO:0000259" key="6">
    <source>
        <dbReference type="PROSITE" id="PS50109"/>
    </source>
</evidence>
<dbReference type="PANTHER" id="PTHR43304:SF1">
    <property type="entry name" value="PAC DOMAIN-CONTAINING PROTEIN"/>
    <property type="match status" value="1"/>
</dbReference>
<evidence type="ECO:0000313" key="10">
    <source>
        <dbReference type="Proteomes" id="UP001500968"/>
    </source>
</evidence>
<dbReference type="CDD" id="cd00082">
    <property type="entry name" value="HisKA"/>
    <property type="match status" value="1"/>
</dbReference>
<dbReference type="PROSITE" id="PS50109">
    <property type="entry name" value="HIS_KIN"/>
    <property type="match status" value="1"/>
</dbReference>
<dbReference type="RefSeq" id="WP_324691269.1">
    <property type="nucleotide sequence ID" value="NZ_BAABCR010000004.1"/>
</dbReference>
<dbReference type="NCBIfam" id="TIGR00229">
    <property type="entry name" value="sensory_box"/>
    <property type="match status" value="1"/>
</dbReference>
<dbReference type="Pfam" id="PF02518">
    <property type="entry name" value="HATPase_c"/>
    <property type="match status" value="1"/>
</dbReference>
<dbReference type="InterPro" id="IPR004358">
    <property type="entry name" value="Sig_transdc_His_kin-like_C"/>
</dbReference>
<dbReference type="SUPFAM" id="SSF55785">
    <property type="entry name" value="PYP-like sensor domain (PAS domain)"/>
    <property type="match status" value="3"/>
</dbReference>
<dbReference type="InterPro" id="IPR036097">
    <property type="entry name" value="HisK_dim/P_sf"/>
</dbReference>
<feature type="domain" description="Histidine kinase" evidence="6">
    <location>
        <begin position="622"/>
        <end position="832"/>
    </location>
</feature>
<feature type="domain" description="PAC" evidence="8">
    <location>
        <begin position="423"/>
        <end position="476"/>
    </location>
</feature>
<dbReference type="SMART" id="SM00387">
    <property type="entry name" value="HATPase_c"/>
    <property type="match status" value="1"/>
</dbReference>
<evidence type="ECO:0000256" key="5">
    <source>
        <dbReference type="ARBA" id="ARBA00022777"/>
    </source>
</evidence>
<evidence type="ECO:0000256" key="4">
    <source>
        <dbReference type="ARBA" id="ARBA00022679"/>
    </source>
</evidence>
<evidence type="ECO:0000313" key="9">
    <source>
        <dbReference type="EMBL" id="GAA4025037.1"/>
    </source>
</evidence>
<evidence type="ECO:0000259" key="8">
    <source>
        <dbReference type="PROSITE" id="PS50113"/>
    </source>
</evidence>
<dbReference type="Gene3D" id="1.10.287.130">
    <property type="match status" value="1"/>
</dbReference>
<dbReference type="SMART" id="SM00388">
    <property type="entry name" value="HisKA"/>
    <property type="match status" value="1"/>
</dbReference>
<feature type="domain" description="PAC" evidence="8">
    <location>
        <begin position="291"/>
        <end position="345"/>
    </location>
</feature>
<dbReference type="InterPro" id="IPR013655">
    <property type="entry name" value="PAS_fold_3"/>
</dbReference>
<evidence type="ECO:0000256" key="1">
    <source>
        <dbReference type="ARBA" id="ARBA00000085"/>
    </source>
</evidence>
<dbReference type="InterPro" id="IPR000700">
    <property type="entry name" value="PAS-assoc_C"/>
</dbReference>
<dbReference type="InterPro" id="IPR000014">
    <property type="entry name" value="PAS"/>
</dbReference>
<accession>A0ABP7TEM8</accession>
<keyword evidence="3" id="KW-0597">Phosphoprotein</keyword>
<dbReference type="PRINTS" id="PR00344">
    <property type="entry name" value="BCTRLSENSOR"/>
</dbReference>
<dbReference type="PROSITE" id="PS50113">
    <property type="entry name" value="PAC"/>
    <property type="match status" value="2"/>
</dbReference>
<dbReference type="Gene3D" id="3.30.450.20">
    <property type="entry name" value="PAS domain"/>
    <property type="match status" value="3"/>
</dbReference>
<dbReference type="SUPFAM" id="SSF47384">
    <property type="entry name" value="Homodimeric domain of signal transducing histidine kinase"/>
    <property type="match status" value="1"/>
</dbReference>
<dbReference type="Gene3D" id="3.30.565.10">
    <property type="entry name" value="Histidine kinase-like ATPase, C-terminal domain"/>
    <property type="match status" value="1"/>
</dbReference>
<comment type="caution">
    <text evidence="9">The sequence shown here is derived from an EMBL/GenBank/DDBJ whole genome shotgun (WGS) entry which is preliminary data.</text>
</comment>
<dbReference type="Pfam" id="PF08447">
    <property type="entry name" value="PAS_3"/>
    <property type="match status" value="1"/>
</dbReference>
<evidence type="ECO:0000256" key="3">
    <source>
        <dbReference type="ARBA" id="ARBA00022553"/>
    </source>
</evidence>
<reference evidence="10" key="1">
    <citation type="journal article" date="2019" name="Int. J. Syst. Evol. Microbiol.">
        <title>The Global Catalogue of Microorganisms (GCM) 10K type strain sequencing project: providing services to taxonomists for standard genome sequencing and annotation.</title>
        <authorList>
            <consortium name="The Broad Institute Genomics Platform"/>
            <consortium name="The Broad Institute Genome Sequencing Center for Infectious Disease"/>
            <person name="Wu L."/>
            <person name="Ma J."/>
        </authorList>
    </citation>
    <scope>NUCLEOTIDE SEQUENCE [LARGE SCALE GENOMIC DNA]</scope>
    <source>
        <strain evidence="10">JCM 17064</strain>
    </source>
</reference>
<dbReference type="InterPro" id="IPR052162">
    <property type="entry name" value="Sensor_kinase/Photoreceptor"/>
</dbReference>
<protein>
    <recommendedName>
        <fullName evidence="2">histidine kinase</fullName>
        <ecNumber evidence="2">2.7.13.3</ecNumber>
    </recommendedName>
</protein>
<dbReference type="PANTHER" id="PTHR43304">
    <property type="entry name" value="PHYTOCHROME-LIKE PROTEIN CPH1"/>
    <property type="match status" value="1"/>
</dbReference>
<dbReference type="EMBL" id="BAABCR010000004">
    <property type="protein sequence ID" value="GAA4025037.1"/>
    <property type="molecule type" value="Genomic_DNA"/>
</dbReference>
<dbReference type="InterPro" id="IPR003661">
    <property type="entry name" value="HisK_dim/P_dom"/>
</dbReference>
<dbReference type="SMART" id="SM00086">
    <property type="entry name" value="PAC"/>
    <property type="match status" value="3"/>
</dbReference>
<dbReference type="Pfam" id="PF13426">
    <property type="entry name" value="PAS_9"/>
    <property type="match status" value="1"/>
</dbReference>
<dbReference type="InterPro" id="IPR005467">
    <property type="entry name" value="His_kinase_dom"/>
</dbReference>
<keyword evidence="10" id="KW-1185">Reference proteome</keyword>
<dbReference type="InterPro" id="IPR035965">
    <property type="entry name" value="PAS-like_dom_sf"/>
</dbReference>
<keyword evidence="5" id="KW-0418">Kinase</keyword>
<evidence type="ECO:0000256" key="2">
    <source>
        <dbReference type="ARBA" id="ARBA00012438"/>
    </source>
</evidence>
<dbReference type="CDD" id="cd00075">
    <property type="entry name" value="HATPase"/>
    <property type="match status" value="1"/>
</dbReference>
<organism evidence="9 10">
    <name type="scientific">Flavobacterium cheonhonense</name>
    <dbReference type="NCBI Taxonomy" id="706185"/>
    <lineage>
        <taxon>Bacteria</taxon>
        <taxon>Pseudomonadati</taxon>
        <taxon>Bacteroidota</taxon>
        <taxon>Flavobacteriia</taxon>
        <taxon>Flavobacteriales</taxon>
        <taxon>Flavobacteriaceae</taxon>
        <taxon>Flavobacterium</taxon>
    </lineage>
</organism>
<keyword evidence="4" id="KW-0808">Transferase</keyword>
<dbReference type="InterPro" id="IPR003594">
    <property type="entry name" value="HATPase_dom"/>
</dbReference>
<name>A0ABP7TEM8_9FLAO</name>
<dbReference type="SUPFAM" id="SSF55874">
    <property type="entry name" value="ATPase domain of HSP90 chaperone/DNA topoisomerase II/histidine kinase"/>
    <property type="match status" value="1"/>
</dbReference>
<sequence>MKTKNNFDSLLREYKELQLRVTRFSYIEQQLINAQDKLDHELVLYKRLNKFSNHALKSSKLEDFLTMSVEGIIDVLEVEASAVLIVENATGNTLFFSESLHFKNDSEQQRVTNDLLNLAEIVGKSKSLVISSRRLALLDYLSTYSDAVFHSAIDSTLNISVCLIGLVSEKKAPFYEKLHDKHETIFSLFTQQFLSILTNFYQHKKIQDQIAKISSSEIELKKLSLIATKTKNGVIITNEKGVIEWVNESFVKISGYLFEDVYGKQTRELFDNFIVDYSEKKKITKALKNKHNIELTLLNTTKDGKLYYSQIEIIPVYDELKRHINNIFVIKDITNEVEFKAEILRMNSRFELISDKSQIGIWEWNKSINDSTWNNILINQYGAERAMIKEGFYSFWLNSIHPDDKKQVIDNRNKVLNSEVDSIVQDYRIIRQNDQSVRYLRTLTIGEKDAKGEVIRLVGSSIDITDKKIADEKVASLKQFYESILNHLPNKIAVFNKACELIYFNEAMLECNPFWQDNLFKSVYDVYLDDINNQSAVNKLIFHIQNAIKEKAAVKYEDMVIKNGTEVELLNTVLPFFNEDKLEYIILSGVDISELNKIQKDLLKNNIELQKVNSELDNFVYRVSHDLRSPLLSIKGLISLIDYDDVNPDLQEYIKLMDSSASRMDSSIQDILEYSRNSRLEVKLEEVNLKEMVYEIFDDIKYSGNSNIDLIYESNTEDHIITDKFRISVLLKNLIGNSVKYKSHKEGSFVKFKLSQKNRMLTISVSDNGQGIDKESLPKVFDMFYRGCSNSVGSGLGLYICKEITEKLNGKITLKSKKGIGTQVEIKLPINAL</sequence>
<dbReference type="InterPro" id="IPR036890">
    <property type="entry name" value="HATPase_C_sf"/>
</dbReference>
<gene>
    <name evidence="9" type="ORF">GCM10022386_05380</name>
</gene>
<dbReference type="Gene3D" id="2.10.70.100">
    <property type="match status" value="1"/>
</dbReference>
<dbReference type="SMART" id="SM00091">
    <property type="entry name" value="PAS"/>
    <property type="match status" value="3"/>
</dbReference>
<dbReference type="InterPro" id="IPR001610">
    <property type="entry name" value="PAC"/>
</dbReference>
<dbReference type="Pfam" id="PF00512">
    <property type="entry name" value="HisKA"/>
    <property type="match status" value="1"/>
</dbReference>
<dbReference type="CDD" id="cd00130">
    <property type="entry name" value="PAS"/>
    <property type="match status" value="1"/>
</dbReference>
<dbReference type="Proteomes" id="UP001500968">
    <property type="component" value="Unassembled WGS sequence"/>
</dbReference>
<comment type="catalytic activity">
    <reaction evidence="1">
        <text>ATP + protein L-histidine = ADP + protein N-phospho-L-histidine.</text>
        <dbReference type="EC" id="2.7.13.3"/>
    </reaction>
</comment>
<feature type="domain" description="PAS" evidence="7">
    <location>
        <begin position="219"/>
        <end position="290"/>
    </location>
</feature>
<dbReference type="EC" id="2.7.13.3" evidence="2"/>
<dbReference type="PROSITE" id="PS50112">
    <property type="entry name" value="PAS"/>
    <property type="match status" value="1"/>
</dbReference>
<evidence type="ECO:0000259" key="7">
    <source>
        <dbReference type="PROSITE" id="PS50112"/>
    </source>
</evidence>
<proteinExistence type="predicted"/>